<organism evidence="1 2">
    <name type="scientific">Pichia kluyveri</name>
    <name type="common">Yeast</name>
    <dbReference type="NCBI Taxonomy" id="36015"/>
    <lineage>
        <taxon>Eukaryota</taxon>
        <taxon>Fungi</taxon>
        <taxon>Dikarya</taxon>
        <taxon>Ascomycota</taxon>
        <taxon>Saccharomycotina</taxon>
        <taxon>Pichiomycetes</taxon>
        <taxon>Pichiales</taxon>
        <taxon>Pichiaceae</taxon>
        <taxon>Pichia</taxon>
    </lineage>
</organism>
<reference evidence="1 2" key="1">
    <citation type="journal article" date="2023" name="Elife">
        <title>Identification of key yeast species and microbe-microbe interactions impacting larval growth of Drosophila in the wild.</title>
        <authorList>
            <person name="Mure A."/>
            <person name="Sugiura Y."/>
            <person name="Maeda R."/>
            <person name="Honda K."/>
            <person name="Sakurai N."/>
            <person name="Takahashi Y."/>
            <person name="Watada M."/>
            <person name="Katoh T."/>
            <person name="Gotoh A."/>
            <person name="Gotoh Y."/>
            <person name="Taniguchi I."/>
            <person name="Nakamura K."/>
            <person name="Hayashi T."/>
            <person name="Katayama T."/>
            <person name="Uemura T."/>
            <person name="Hattori Y."/>
        </authorList>
    </citation>
    <scope>NUCLEOTIDE SEQUENCE [LARGE SCALE GENOMIC DNA]</scope>
    <source>
        <strain evidence="1 2">PK-24</strain>
    </source>
</reference>
<accession>A0AAV5RBS4</accession>
<dbReference type="AlphaFoldDB" id="A0AAV5RBS4"/>
<keyword evidence="1" id="KW-0496">Mitochondrion</keyword>
<protein>
    <submittedName>
        <fullName evidence="1">Uncharacterized protein</fullName>
    </submittedName>
</protein>
<evidence type="ECO:0000313" key="2">
    <source>
        <dbReference type="Proteomes" id="UP001378960"/>
    </source>
</evidence>
<comment type="caution">
    <text evidence="1">The sequence shown here is derived from an EMBL/GenBank/DDBJ whole genome shotgun (WGS) entry which is preliminary data.</text>
</comment>
<feature type="non-terminal residue" evidence="1">
    <location>
        <position position="66"/>
    </location>
</feature>
<dbReference type="EMBL" id="BTGB01000010">
    <property type="protein sequence ID" value="GMM49021.1"/>
    <property type="molecule type" value="Genomic_DNA"/>
</dbReference>
<keyword evidence="2" id="KW-1185">Reference proteome</keyword>
<geneLocation type="mitochondrion" evidence="1"/>
<name>A0AAV5RBS4_PICKL</name>
<evidence type="ECO:0000313" key="1">
    <source>
        <dbReference type="EMBL" id="GMM49021.1"/>
    </source>
</evidence>
<sequence length="66" mass="7124">MVILLYVPSTTISLVHKNIVANTTDAANPNHNNDPIYPCIVNANVNINDNNANDIIIGHGEGATKW</sequence>
<proteinExistence type="predicted"/>
<gene>
    <name evidence="1" type="ORF">DAPK24_040390</name>
</gene>
<dbReference type="Proteomes" id="UP001378960">
    <property type="component" value="Unassembled WGS sequence"/>
</dbReference>